<evidence type="ECO:0000256" key="1">
    <source>
        <dbReference type="ARBA" id="ARBA00004141"/>
    </source>
</evidence>
<dbReference type="PANTHER" id="PTHR11562:SF17">
    <property type="entry name" value="RE54080P-RELATED"/>
    <property type="match status" value="1"/>
</dbReference>
<feature type="domain" description="Cation efflux protein transmembrane" evidence="6">
    <location>
        <begin position="14"/>
        <end position="99"/>
    </location>
</feature>
<keyword evidence="2 5" id="KW-0812">Transmembrane</keyword>
<dbReference type="Pfam" id="PF01545">
    <property type="entry name" value="Cation_efflux"/>
    <property type="match status" value="1"/>
</dbReference>
<organism evidence="7 8">
    <name type="scientific">Nostoc flagelliforme FACHB-838</name>
    <dbReference type="NCBI Taxonomy" id="2692904"/>
    <lineage>
        <taxon>Bacteria</taxon>
        <taxon>Bacillati</taxon>
        <taxon>Cyanobacteriota</taxon>
        <taxon>Cyanophyceae</taxon>
        <taxon>Nostocales</taxon>
        <taxon>Nostocaceae</taxon>
        <taxon>Nostoc</taxon>
    </lineage>
</organism>
<dbReference type="EMBL" id="JACJSI010000357">
    <property type="protein sequence ID" value="MBD2535937.1"/>
    <property type="molecule type" value="Genomic_DNA"/>
</dbReference>
<keyword evidence="4 5" id="KW-0472">Membrane</keyword>
<dbReference type="SUPFAM" id="SSF161111">
    <property type="entry name" value="Cation efflux protein transmembrane domain-like"/>
    <property type="match status" value="1"/>
</dbReference>
<gene>
    <name evidence="7" type="ORF">H6G97_44050</name>
</gene>
<comment type="caution">
    <text evidence="7">The sequence shown here is derived from an EMBL/GenBank/DDBJ whole genome shotgun (WGS) entry which is preliminary data.</text>
</comment>
<evidence type="ECO:0000259" key="6">
    <source>
        <dbReference type="Pfam" id="PF01545"/>
    </source>
</evidence>
<feature type="transmembrane region" description="Helical" evidence="5">
    <location>
        <begin position="79"/>
        <end position="97"/>
    </location>
</feature>
<evidence type="ECO:0000313" key="7">
    <source>
        <dbReference type="EMBL" id="MBD2535937.1"/>
    </source>
</evidence>
<keyword evidence="8" id="KW-1185">Reference proteome</keyword>
<accession>A0ABR8E2I3</accession>
<dbReference type="InterPro" id="IPR027469">
    <property type="entry name" value="Cation_efflux_TMD_sf"/>
</dbReference>
<sequence>MQSNQVKQKIQVLWTSLVIIKHFLCVELSAGIWSNSLSLLADAKHILSDVAALGLALMTAWLSQSVFKQTVLDYYRLEVTADLINGIGLACVAGWIVKEL</sequence>
<evidence type="ECO:0000313" key="8">
    <source>
        <dbReference type="Proteomes" id="UP000623440"/>
    </source>
</evidence>
<feature type="transmembrane region" description="Helical" evidence="5">
    <location>
        <begin position="46"/>
        <end position="67"/>
    </location>
</feature>
<evidence type="ECO:0000256" key="5">
    <source>
        <dbReference type="SAM" id="Phobius"/>
    </source>
</evidence>
<comment type="subcellular location">
    <subcellularLocation>
        <location evidence="1">Membrane</location>
        <topology evidence="1">Multi-pass membrane protein</topology>
    </subcellularLocation>
</comment>
<reference evidence="7 8" key="1">
    <citation type="journal article" date="2020" name="ISME J.">
        <title>Comparative genomics reveals insights into cyanobacterial evolution and habitat adaptation.</title>
        <authorList>
            <person name="Chen M.Y."/>
            <person name="Teng W.K."/>
            <person name="Zhao L."/>
            <person name="Hu C.X."/>
            <person name="Zhou Y.K."/>
            <person name="Han B.P."/>
            <person name="Song L.R."/>
            <person name="Shu W.S."/>
        </authorList>
    </citation>
    <scope>NUCLEOTIDE SEQUENCE [LARGE SCALE GENOMIC DNA]</scope>
    <source>
        <strain evidence="7 8">FACHB-838</strain>
    </source>
</reference>
<dbReference type="InterPro" id="IPR050681">
    <property type="entry name" value="CDF/SLC30A"/>
</dbReference>
<proteinExistence type="predicted"/>
<protein>
    <submittedName>
        <fullName evidence="7">Cation transporter</fullName>
    </submittedName>
</protein>
<dbReference type="Proteomes" id="UP000623440">
    <property type="component" value="Unassembled WGS sequence"/>
</dbReference>
<feature type="transmembrane region" description="Helical" evidence="5">
    <location>
        <begin position="12"/>
        <end position="34"/>
    </location>
</feature>
<dbReference type="Gene3D" id="1.20.1510.10">
    <property type="entry name" value="Cation efflux protein transmembrane domain"/>
    <property type="match status" value="1"/>
</dbReference>
<evidence type="ECO:0000256" key="4">
    <source>
        <dbReference type="ARBA" id="ARBA00023136"/>
    </source>
</evidence>
<evidence type="ECO:0000256" key="2">
    <source>
        <dbReference type="ARBA" id="ARBA00022692"/>
    </source>
</evidence>
<keyword evidence="3 5" id="KW-1133">Transmembrane helix</keyword>
<dbReference type="PANTHER" id="PTHR11562">
    <property type="entry name" value="CATION EFFLUX PROTEIN/ ZINC TRANSPORTER"/>
    <property type="match status" value="1"/>
</dbReference>
<name>A0ABR8E2I3_9NOSO</name>
<dbReference type="InterPro" id="IPR058533">
    <property type="entry name" value="Cation_efflux_TM"/>
</dbReference>
<evidence type="ECO:0000256" key="3">
    <source>
        <dbReference type="ARBA" id="ARBA00022989"/>
    </source>
</evidence>
<dbReference type="RefSeq" id="WP_190946722.1">
    <property type="nucleotide sequence ID" value="NZ_JACJSI010000357.1"/>
</dbReference>